<dbReference type="KEGG" id="cvn:111100715"/>
<evidence type="ECO:0000313" key="2">
    <source>
        <dbReference type="RefSeq" id="XP_022288506.1"/>
    </source>
</evidence>
<gene>
    <name evidence="2" type="primary">LOC111100715</name>
    <name evidence="3" type="synonym">LOC111124445</name>
</gene>
<evidence type="ECO:0000313" key="3">
    <source>
        <dbReference type="RefSeq" id="XP_022323007.1"/>
    </source>
</evidence>
<dbReference type="GO" id="GO:0009263">
    <property type="term" value="P:deoxyribonucleotide biosynthetic process"/>
    <property type="evidence" value="ECO:0007669"/>
    <property type="project" value="InterPro"/>
</dbReference>
<dbReference type="PANTHER" id="PTHR23409:SF21">
    <property type="entry name" value="CAPSID PROTEIN"/>
    <property type="match status" value="1"/>
</dbReference>
<organism evidence="1 2">
    <name type="scientific">Crassostrea virginica</name>
    <name type="common">Eastern oyster</name>
    <dbReference type="NCBI Taxonomy" id="6565"/>
    <lineage>
        <taxon>Eukaryota</taxon>
        <taxon>Metazoa</taxon>
        <taxon>Spiralia</taxon>
        <taxon>Lophotrochozoa</taxon>
        <taxon>Mollusca</taxon>
        <taxon>Bivalvia</taxon>
        <taxon>Autobranchia</taxon>
        <taxon>Pteriomorphia</taxon>
        <taxon>Ostreida</taxon>
        <taxon>Ostreoidea</taxon>
        <taxon>Ostreidae</taxon>
        <taxon>Crassostrea</taxon>
    </lineage>
</organism>
<dbReference type="GO" id="GO:0005829">
    <property type="term" value="C:cytosol"/>
    <property type="evidence" value="ECO:0007669"/>
    <property type="project" value="TreeGrafter"/>
</dbReference>
<dbReference type="Proteomes" id="UP000694844">
    <property type="component" value="Chromosome 6"/>
</dbReference>
<dbReference type="AlphaFoldDB" id="A0A8B8AAK8"/>
<dbReference type="GO" id="GO:0004748">
    <property type="term" value="F:ribonucleoside-diphosphate reductase activity, thioredoxin disulfide as acceptor"/>
    <property type="evidence" value="ECO:0007669"/>
    <property type="project" value="TreeGrafter"/>
</dbReference>
<dbReference type="GeneID" id="111100715"/>
<reference evidence="2 3" key="1">
    <citation type="submission" date="2025-04" db="UniProtKB">
        <authorList>
            <consortium name="RefSeq"/>
        </authorList>
    </citation>
    <scope>IDENTIFICATION</scope>
    <source>
        <tissue evidence="2 3">Whole sample</tissue>
    </source>
</reference>
<accession>A0A8B8AAK8</accession>
<dbReference type="OrthoDB" id="6140845at2759"/>
<dbReference type="KEGG" id="cvn:111124445"/>
<dbReference type="RefSeq" id="XP_022323007.1">
    <property type="nucleotide sequence ID" value="XM_022467299.1"/>
</dbReference>
<sequence length="416" mass="47201">MDENHFDKLSLFEPPPIDTAIQTREWIEFRPINQFSDYGGLEFNVPPLSTGYMDLKKSKLKLKLRILNHVNSPITEDEDAVALTNLPLHTIFAQVDACLQQTPVSQLGTNYPYKAYIDTLLSTSLQDYGVRYSQLFIKDTTDPDDADPIKGINTGLYLRSLYTKGGKILDLEGPLHIDLFQQERLIINGVGLSLKLWPSKDPFRLMSASGVDYKVQIVDASFKLCIQRPNPALTMAHAKMLEKSPVVYPYLFSNLKTVSISRGEFSFSMEDVFQGEVPSTLIVGLVSSSAFSGDYKKSPFNFQAFDCNFIAFYVDGQSLPSKPLQPNYRANTYLDAYQTLVSDRERVSVERNEYLEGYALYVLDINPYIDFNTKRKGHCRLELKFATPLPESVTLVLYGKFPQVLHIDQSRSIIFK</sequence>
<dbReference type="PANTHER" id="PTHR23409">
    <property type="entry name" value="RIBONUCLEOSIDE-DIPHOSPHATE REDUCTASE SMALL CHAIN"/>
    <property type="match status" value="1"/>
</dbReference>
<dbReference type="Proteomes" id="UP000694844">
    <property type="component" value="Chromosome 3"/>
</dbReference>
<protein>
    <submittedName>
        <fullName evidence="2 3">Uncharacterized protein F54H12.2-like</fullName>
    </submittedName>
</protein>
<proteinExistence type="predicted"/>
<name>A0A8B8AAK8_CRAVI</name>
<dbReference type="RefSeq" id="XP_022288506.1">
    <property type="nucleotide sequence ID" value="XM_022432798.1"/>
</dbReference>
<evidence type="ECO:0000313" key="1">
    <source>
        <dbReference type="Proteomes" id="UP000694844"/>
    </source>
</evidence>
<keyword evidence="1" id="KW-1185">Reference proteome</keyword>
<dbReference type="InterPro" id="IPR000358">
    <property type="entry name" value="RNR_small_fam"/>
</dbReference>